<dbReference type="GO" id="GO:0006696">
    <property type="term" value="P:ergosterol biosynthetic process"/>
    <property type="evidence" value="ECO:0007669"/>
    <property type="project" value="TreeGrafter"/>
</dbReference>
<evidence type="ECO:0000313" key="5">
    <source>
        <dbReference type="Proteomes" id="UP001239445"/>
    </source>
</evidence>
<evidence type="ECO:0000313" key="4">
    <source>
        <dbReference type="EMBL" id="KAK1759210.1"/>
    </source>
</evidence>
<name>A0AAJ0FFJ9_9PEZI</name>
<dbReference type="Gene3D" id="3.40.50.150">
    <property type="entry name" value="Vaccinia Virus protein VP39"/>
    <property type="match status" value="1"/>
</dbReference>
<evidence type="ECO:0000256" key="1">
    <source>
        <dbReference type="ARBA" id="ARBA00022679"/>
    </source>
</evidence>
<comment type="caution">
    <text evidence="4">The sequence shown here is derived from an EMBL/GenBank/DDBJ whole genome shotgun (WGS) entry which is preliminary data.</text>
</comment>
<proteinExistence type="inferred from homology"/>
<protein>
    <submittedName>
        <fullName evidence="4">S-adenosyl-L-methionine-dependent methyltransferase</fullName>
    </submittedName>
</protein>
<dbReference type="CDD" id="cd02440">
    <property type="entry name" value="AdoMet_MTases"/>
    <property type="match status" value="1"/>
</dbReference>
<feature type="region of interest" description="Disordered" evidence="3">
    <location>
        <begin position="1"/>
        <end position="47"/>
    </location>
</feature>
<dbReference type="Proteomes" id="UP001239445">
    <property type="component" value="Unassembled WGS sequence"/>
</dbReference>
<dbReference type="PANTHER" id="PTHR44068:SF1">
    <property type="entry name" value="HYPOTHETICAL LOC100005854"/>
    <property type="match status" value="1"/>
</dbReference>
<dbReference type="GO" id="GO:0003838">
    <property type="term" value="F:sterol 24-C-methyltransferase activity"/>
    <property type="evidence" value="ECO:0007669"/>
    <property type="project" value="TreeGrafter"/>
</dbReference>
<dbReference type="InterPro" id="IPR029063">
    <property type="entry name" value="SAM-dependent_MTases_sf"/>
</dbReference>
<dbReference type="EMBL" id="MU839828">
    <property type="protein sequence ID" value="KAK1759210.1"/>
    <property type="molecule type" value="Genomic_DNA"/>
</dbReference>
<feature type="compositionally biased region" description="Basic and acidic residues" evidence="3">
    <location>
        <begin position="28"/>
        <end position="47"/>
    </location>
</feature>
<dbReference type="AlphaFoldDB" id="A0AAJ0FFJ9"/>
<feature type="compositionally biased region" description="Polar residues" evidence="3">
    <location>
        <begin position="1"/>
        <end position="14"/>
    </location>
</feature>
<dbReference type="GO" id="GO:0032259">
    <property type="term" value="P:methylation"/>
    <property type="evidence" value="ECO:0007669"/>
    <property type="project" value="UniProtKB-KW"/>
</dbReference>
<dbReference type="PANTHER" id="PTHR44068">
    <property type="entry name" value="ZGC:194242"/>
    <property type="match status" value="1"/>
</dbReference>
<organism evidence="4 5">
    <name type="scientific">Echria macrotheca</name>
    <dbReference type="NCBI Taxonomy" id="438768"/>
    <lineage>
        <taxon>Eukaryota</taxon>
        <taxon>Fungi</taxon>
        <taxon>Dikarya</taxon>
        <taxon>Ascomycota</taxon>
        <taxon>Pezizomycotina</taxon>
        <taxon>Sordariomycetes</taxon>
        <taxon>Sordariomycetidae</taxon>
        <taxon>Sordariales</taxon>
        <taxon>Schizotheciaceae</taxon>
        <taxon>Echria</taxon>
    </lineage>
</organism>
<dbReference type="Pfam" id="PF13489">
    <property type="entry name" value="Methyltransf_23"/>
    <property type="match status" value="1"/>
</dbReference>
<keyword evidence="1" id="KW-0808">Transferase</keyword>
<keyword evidence="4" id="KW-0489">Methyltransferase</keyword>
<comment type="similarity">
    <text evidence="2">Belongs to the class I-like SAM-binding methyltransferase superfamily. Erg6/SMT family.</text>
</comment>
<accession>A0AAJ0FFJ9</accession>
<gene>
    <name evidence="4" type="ORF">QBC47DRAFT_293346</name>
</gene>
<sequence length="338" mass="37750">MASNQAPHPLTSNPVPEYNPPQESNQTPKEDPNEAPKEDPKEDPDKFAKYDPIAASYATIESRIAWDFLCGGNRHFAYYPSPSTTLSPFPISAGQKRMQTQLLHSLSLPPYSHILDAGCGDGHVAIDLAQRGPFVITAFDVVPRHVSRARHNVSRAHLSPSCSIQILHLDFDSLPSLPSQTYHGIYTSESLLHATSPSTVLSEFFRLLKPGGRLVLHEYHNDYMSPSSLPGFPATLISERHTGESAFTRAERYFRHEMEQAGFEDIQINDYSANIEPMARLLSLSGAWRHVVLFLRLQKFFPNSAKREEGFAGRESWAYVSVRGTKPGVLEVPTEPQQ</sequence>
<dbReference type="GO" id="GO:0005783">
    <property type="term" value="C:endoplasmic reticulum"/>
    <property type="evidence" value="ECO:0007669"/>
    <property type="project" value="TreeGrafter"/>
</dbReference>
<evidence type="ECO:0000256" key="2">
    <source>
        <dbReference type="ARBA" id="ARBA00038188"/>
    </source>
</evidence>
<keyword evidence="5" id="KW-1185">Reference proteome</keyword>
<dbReference type="InterPro" id="IPR050447">
    <property type="entry name" value="Erg6_SMT_methyltransf"/>
</dbReference>
<dbReference type="SUPFAM" id="SSF53335">
    <property type="entry name" value="S-adenosyl-L-methionine-dependent methyltransferases"/>
    <property type="match status" value="1"/>
</dbReference>
<reference evidence="4" key="1">
    <citation type="submission" date="2023-06" db="EMBL/GenBank/DDBJ databases">
        <title>Genome-scale phylogeny and comparative genomics of the fungal order Sordariales.</title>
        <authorList>
            <consortium name="Lawrence Berkeley National Laboratory"/>
            <person name="Hensen N."/>
            <person name="Bonometti L."/>
            <person name="Westerberg I."/>
            <person name="Brannstrom I.O."/>
            <person name="Guillou S."/>
            <person name="Cros-Aarteil S."/>
            <person name="Calhoun S."/>
            <person name="Haridas S."/>
            <person name="Kuo A."/>
            <person name="Mondo S."/>
            <person name="Pangilinan J."/>
            <person name="Riley R."/>
            <person name="Labutti K."/>
            <person name="Andreopoulos B."/>
            <person name="Lipzen A."/>
            <person name="Chen C."/>
            <person name="Yanf M."/>
            <person name="Daum C."/>
            <person name="Ng V."/>
            <person name="Clum A."/>
            <person name="Steindorff A."/>
            <person name="Ohm R."/>
            <person name="Martin F."/>
            <person name="Silar P."/>
            <person name="Natvig D."/>
            <person name="Lalanne C."/>
            <person name="Gautier V."/>
            <person name="Ament-Velasquez S.L."/>
            <person name="Kruys A."/>
            <person name="Hutchinson M.I."/>
            <person name="Powell A.J."/>
            <person name="Barry K."/>
            <person name="Miller A.N."/>
            <person name="Grigoriev I.V."/>
            <person name="Debuchy R."/>
            <person name="Gladieux P."/>
            <person name="Thoren M.H."/>
            <person name="Johannesson H."/>
        </authorList>
    </citation>
    <scope>NUCLEOTIDE SEQUENCE</scope>
    <source>
        <strain evidence="4">PSN4</strain>
    </source>
</reference>
<evidence type="ECO:0000256" key="3">
    <source>
        <dbReference type="SAM" id="MobiDB-lite"/>
    </source>
</evidence>